<dbReference type="PANTHER" id="PTHR46947">
    <property type="entry name" value="WD REPEAT-CONTAINING PROTEIN 73"/>
    <property type="match status" value="1"/>
</dbReference>
<dbReference type="EMBL" id="SCEB01008610">
    <property type="protein sequence ID" value="RXM91480.1"/>
    <property type="molecule type" value="Genomic_DNA"/>
</dbReference>
<protein>
    <submittedName>
        <fullName evidence="1">WD repeat-containing protein 73</fullName>
    </submittedName>
</protein>
<dbReference type="InterPro" id="IPR036322">
    <property type="entry name" value="WD40_repeat_dom_sf"/>
</dbReference>
<reference evidence="1 2" key="1">
    <citation type="submission" date="2019-01" db="EMBL/GenBank/DDBJ databases">
        <title>Draft Genome and Complete Hox-Cluster Characterization of the Sterlet Sturgeon (Acipenser ruthenus).</title>
        <authorList>
            <person name="Wei Q."/>
        </authorList>
    </citation>
    <scope>NUCLEOTIDE SEQUENCE [LARGE SCALE GENOMIC DNA]</scope>
    <source>
        <strain evidence="1">WHYD16114868_AA</strain>
        <tissue evidence="1">Blood</tissue>
    </source>
</reference>
<dbReference type="SUPFAM" id="SSF50978">
    <property type="entry name" value="WD40 repeat-like"/>
    <property type="match status" value="1"/>
</dbReference>
<evidence type="ECO:0000313" key="2">
    <source>
        <dbReference type="Proteomes" id="UP000289886"/>
    </source>
</evidence>
<dbReference type="InterPro" id="IPR042795">
    <property type="entry name" value="Wdr73"/>
</dbReference>
<dbReference type="InterPro" id="IPR001680">
    <property type="entry name" value="WD40_rpt"/>
</dbReference>
<dbReference type="PANTHER" id="PTHR46947:SF1">
    <property type="entry name" value="WD REPEAT-CONTAINING PROTEIN 73"/>
    <property type="match status" value="1"/>
</dbReference>
<dbReference type="AlphaFoldDB" id="A0A444UTH9"/>
<evidence type="ECO:0000313" key="1">
    <source>
        <dbReference type="EMBL" id="RXM91480.1"/>
    </source>
</evidence>
<accession>A0A444UTH9</accession>
<dbReference type="GO" id="GO:0000922">
    <property type="term" value="C:spindle pole"/>
    <property type="evidence" value="ECO:0007669"/>
    <property type="project" value="TreeGrafter"/>
</dbReference>
<gene>
    <name evidence="1" type="ORF">EOD39_21134</name>
</gene>
<keyword evidence="2" id="KW-1185">Reference proteome</keyword>
<name>A0A444UTH9_ACIRT</name>
<dbReference type="GO" id="GO:0005829">
    <property type="term" value="C:cytosol"/>
    <property type="evidence" value="ECO:0007669"/>
    <property type="project" value="TreeGrafter"/>
</dbReference>
<organism evidence="1 2">
    <name type="scientific">Acipenser ruthenus</name>
    <name type="common">Sterlet sturgeon</name>
    <dbReference type="NCBI Taxonomy" id="7906"/>
    <lineage>
        <taxon>Eukaryota</taxon>
        <taxon>Metazoa</taxon>
        <taxon>Chordata</taxon>
        <taxon>Craniata</taxon>
        <taxon>Vertebrata</taxon>
        <taxon>Euteleostomi</taxon>
        <taxon>Actinopterygii</taxon>
        <taxon>Chondrostei</taxon>
        <taxon>Acipenseriformes</taxon>
        <taxon>Acipenseridae</taxon>
        <taxon>Acipenser</taxon>
    </lineage>
</organism>
<dbReference type="GO" id="GO:0031122">
    <property type="term" value="P:cytoplasmic microtubule organization"/>
    <property type="evidence" value="ECO:0007669"/>
    <property type="project" value="TreeGrafter"/>
</dbReference>
<sequence length="382" mass="42557">MEEDALKEDELDDWLIESIKLYSDLHVFELQETTQVIEWTGEKSICVAGSKSGSRNEILELALPQRLYSKQNQGLCPERDFKVVHGGFSDRPISCLKHIRGTRILVSSGPPDSSLQLWQIGADDSDVIKPLHCIHNKEHTKKWSRIATSASGSPCVLHGSEVKDIQVTDLESKKAIYSLDTDNADSVSSLELLSKDEFLLCSGRGHLWLVDMRQPGSLATPCTVLPQGEGLHWCMGIRNRLSESDAASSRVARLSSSGHVLVTDMRDARSPLCQAKLNLSCESSDYNIMTVTWAPAFDDCLAVSGFNGKVHIYNTKSWIPAFTEEEPLFIHKGHAIAEGPDDWRSAVVTTHVWHPWKPRTLLSAATNGSLHVWDWIDQKMES</sequence>
<dbReference type="InterPro" id="IPR015943">
    <property type="entry name" value="WD40/YVTN_repeat-like_dom_sf"/>
</dbReference>
<dbReference type="SMART" id="SM00320">
    <property type="entry name" value="WD40"/>
    <property type="match status" value="4"/>
</dbReference>
<proteinExistence type="predicted"/>
<dbReference type="Gene3D" id="2.130.10.10">
    <property type="entry name" value="YVTN repeat-like/Quinoprotein amine dehydrogenase"/>
    <property type="match status" value="1"/>
</dbReference>
<comment type="caution">
    <text evidence="1">The sequence shown here is derived from an EMBL/GenBank/DDBJ whole genome shotgun (WGS) entry which is preliminary data.</text>
</comment>
<dbReference type="Proteomes" id="UP000289886">
    <property type="component" value="Unassembled WGS sequence"/>
</dbReference>